<feature type="transmembrane region" description="Helical" evidence="6">
    <location>
        <begin position="160"/>
        <end position="177"/>
    </location>
</feature>
<feature type="transmembrane region" description="Helical" evidence="6">
    <location>
        <begin position="416"/>
        <end position="438"/>
    </location>
</feature>
<evidence type="ECO:0000256" key="5">
    <source>
        <dbReference type="ARBA" id="ARBA00023136"/>
    </source>
</evidence>
<feature type="transmembrane region" description="Helical" evidence="6">
    <location>
        <begin position="62"/>
        <end position="83"/>
    </location>
</feature>
<dbReference type="PANTHER" id="PTHR22950:SF323">
    <property type="entry name" value="AMINO ACID TRANSPORTER AVT6C"/>
    <property type="match status" value="1"/>
</dbReference>
<sequence>MEALMGKSAAGVSARLLPEYEFAEPSRGSSATVSGAVFNLSTTIIGAGIMSIPATLKVLGVGPAVALILAVALLCDVSVEILLRHNNSGEAMSYASIMAESFGRAGATVAQACIVLNNVGILIMYLIIIGDVLSGNQSEGAGHLGVLQEWFGGHWWNSRSAALLFTLVFVLLPLLLLRRVDSLRFSSAVSVFLAVVFVAISSTMALYALYRGTTRTPRLLPDFSSRASFYELFTAAPVIVLAFTFHFNIHPIRAELQKSSDMTKAVRLSLILCSVIYATVGLSGYLLFGDATMADILSNFDRTSGFDVPPLVNDLVRLSYGLHLILVYPLLNFSLRINLDGLLFPRLRPLPNDDTRFVSMTLGLAALIYLAAIGIPNIWILFQIFGSTTSVCLSLIFPASIVLRDVHGIACRRDKMMAATMIALAAVTSAIAISSNLIGSIDSRK</sequence>
<comment type="subcellular location">
    <subcellularLocation>
        <location evidence="1">Membrane</location>
        <topology evidence="1">Multi-pass membrane protein</topology>
    </subcellularLocation>
</comment>
<feature type="domain" description="Amino acid transporter transmembrane" evidence="7">
    <location>
        <begin position="31"/>
        <end position="409"/>
    </location>
</feature>
<reference evidence="8" key="1">
    <citation type="submission" date="2020-02" db="EMBL/GenBank/DDBJ databases">
        <authorList>
            <person name="Scholz U."/>
            <person name="Mascher M."/>
            <person name="Fiebig A."/>
        </authorList>
    </citation>
    <scope>NUCLEOTIDE SEQUENCE</scope>
</reference>
<keyword evidence="3" id="KW-0813">Transport</keyword>
<protein>
    <recommendedName>
        <fullName evidence="7">Amino acid transporter transmembrane domain-containing protein</fullName>
    </recommendedName>
</protein>
<feature type="transmembrane region" description="Helical" evidence="6">
    <location>
        <begin position="104"/>
        <end position="128"/>
    </location>
</feature>
<dbReference type="Proteomes" id="UP000663760">
    <property type="component" value="Chromosome 6"/>
</dbReference>
<evidence type="ECO:0000256" key="4">
    <source>
        <dbReference type="ARBA" id="ARBA00022989"/>
    </source>
</evidence>
<keyword evidence="4 6" id="KW-1133">Transmembrane helix</keyword>
<dbReference type="AlphaFoldDB" id="A0A7I8KKA1"/>
<evidence type="ECO:0000256" key="1">
    <source>
        <dbReference type="ARBA" id="ARBA00004141"/>
    </source>
</evidence>
<gene>
    <name evidence="8" type="ORF">SI8410_06008894</name>
</gene>
<organism evidence="8 9">
    <name type="scientific">Spirodela intermedia</name>
    <name type="common">Intermediate duckweed</name>
    <dbReference type="NCBI Taxonomy" id="51605"/>
    <lineage>
        <taxon>Eukaryota</taxon>
        <taxon>Viridiplantae</taxon>
        <taxon>Streptophyta</taxon>
        <taxon>Embryophyta</taxon>
        <taxon>Tracheophyta</taxon>
        <taxon>Spermatophyta</taxon>
        <taxon>Magnoliopsida</taxon>
        <taxon>Liliopsida</taxon>
        <taxon>Araceae</taxon>
        <taxon>Lemnoideae</taxon>
        <taxon>Spirodela</taxon>
    </lineage>
</organism>
<dbReference type="OrthoDB" id="28208at2759"/>
<feature type="transmembrane region" description="Helical" evidence="6">
    <location>
        <begin position="268"/>
        <end position="288"/>
    </location>
</feature>
<dbReference type="Pfam" id="PF01490">
    <property type="entry name" value="Aa_trans"/>
    <property type="match status" value="1"/>
</dbReference>
<dbReference type="GO" id="GO:0015179">
    <property type="term" value="F:L-amino acid transmembrane transporter activity"/>
    <property type="evidence" value="ECO:0007669"/>
    <property type="project" value="TreeGrafter"/>
</dbReference>
<name>A0A7I8KKA1_SPIIN</name>
<dbReference type="GO" id="GO:0031090">
    <property type="term" value="C:organelle membrane"/>
    <property type="evidence" value="ECO:0007669"/>
    <property type="project" value="UniProtKB-ARBA"/>
</dbReference>
<evidence type="ECO:0000256" key="2">
    <source>
        <dbReference type="ARBA" id="ARBA00022692"/>
    </source>
</evidence>
<evidence type="ECO:0000313" key="8">
    <source>
        <dbReference type="EMBL" id="CAA7398229.1"/>
    </source>
</evidence>
<keyword evidence="3" id="KW-0029">Amino-acid transport</keyword>
<accession>A0A7I8KKA1</accession>
<feature type="transmembrane region" description="Helical" evidence="6">
    <location>
        <begin position="229"/>
        <end position="247"/>
    </location>
</feature>
<feature type="transmembrane region" description="Helical" evidence="6">
    <location>
        <begin position="318"/>
        <end position="337"/>
    </location>
</feature>
<feature type="transmembrane region" description="Helical" evidence="6">
    <location>
        <begin position="189"/>
        <end position="209"/>
    </location>
</feature>
<proteinExistence type="predicted"/>
<keyword evidence="9" id="KW-1185">Reference proteome</keyword>
<feature type="transmembrane region" description="Helical" evidence="6">
    <location>
        <begin position="381"/>
        <end position="404"/>
    </location>
</feature>
<evidence type="ECO:0000256" key="3">
    <source>
        <dbReference type="ARBA" id="ARBA00022970"/>
    </source>
</evidence>
<dbReference type="PANTHER" id="PTHR22950">
    <property type="entry name" value="AMINO ACID TRANSPORTER"/>
    <property type="match status" value="1"/>
</dbReference>
<evidence type="ECO:0000256" key="6">
    <source>
        <dbReference type="SAM" id="Phobius"/>
    </source>
</evidence>
<feature type="transmembrane region" description="Helical" evidence="6">
    <location>
        <begin position="357"/>
        <end position="375"/>
    </location>
</feature>
<feature type="transmembrane region" description="Helical" evidence="6">
    <location>
        <begin position="36"/>
        <end position="56"/>
    </location>
</feature>
<keyword evidence="5 6" id="KW-0472">Membrane</keyword>
<evidence type="ECO:0000313" key="9">
    <source>
        <dbReference type="Proteomes" id="UP000663760"/>
    </source>
</evidence>
<evidence type="ECO:0000259" key="7">
    <source>
        <dbReference type="Pfam" id="PF01490"/>
    </source>
</evidence>
<dbReference type="InterPro" id="IPR013057">
    <property type="entry name" value="AA_transpt_TM"/>
</dbReference>
<keyword evidence="2 6" id="KW-0812">Transmembrane</keyword>
<dbReference type="EMBL" id="LR746269">
    <property type="protein sequence ID" value="CAA7398229.1"/>
    <property type="molecule type" value="Genomic_DNA"/>
</dbReference>